<evidence type="ECO:0000313" key="3">
    <source>
        <dbReference type="Proteomes" id="UP000002586"/>
    </source>
</evidence>
<dbReference type="InterPro" id="IPR038695">
    <property type="entry name" value="Saro_0823-like_sf"/>
</dbReference>
<accession>A0L8N8</accession>
<feature type="region of interest" description="Disordered" evidence="1">
    <location>
        <begin position="396"/>
        <end position="415"/>
    </location>
</feature>
<reference evidence="2 3" key="2">
    <citation type="journal article" date="2012" name="Int. J. Syst. Evol. Microbiol.">
        <title>Magnetococcus marinus gen. nov., sp. nov., a marine, magnetotactic bacterium that represents a novel lineage (Magnetococcaceae fam. nov.; Magnetococcales ord. nov.) at the base of the Alphaproteobacteria.</title>
        <authorList>
            <person name="Bazylinski D.A."/>
            <person name="Williams T.J."/>
            <person name="Lefevre C.T."/>
            <person name="Berg R.J."/>
            <person name="Zhang C.L."/>
            <person name="Bowser S.S."/>
            <person name="Dean A.J."/>
            <person name="Beveridge T.J."/>
        </authorList>
    </citation>
    <scope>NUCLEOTIDE SEQUENCE [LARGE SCALE GENOMIC DNA]</scope>
    <source>
        <strain evidence="3">ATCC BAA-1437 / JCM 17883 / MC-1</strain>
    </source>
</reference>
<evidence type="ECO:0000313" key="2">
    <source>
        <dbReference type="EMBL" id="ABK44331.1"/>
    </source>
</evidence>
<dbReference type="Proteomes" id="UP000002586">
    <property type="component" value="Chromosome"/>
</dbReference>
<organism evidence="2 3">
    <name type="scientific">Magnetococcus marinus (strain ATCC BAA-1437 / JCM 17883 / MC-1)</name>
    <dbReference type="NCBI Taxonomy" id="156889"/>
    <lineage>
        <taxon>Bacteria</taxon>
        <taxon>Pseudomonadati</taxon>
        <taxon>Pseudomonadota</taxon>
        <taxon>Magnetococcia</taxon>
        <taxon>Magnetococcales</taxon>
        <taxon>Magnetococcaceae</taxon>
        <taxon>Magnetococcus</taxon>
    </lineage>
</organism>
<evidence type="ECO:0000256" key="1">
    <source>
        <dbReference type="SAM" id="MobiDB-lite"/>
    </source>
</evidence>
<gene>
    <name evidence="2" type="ordered locus">Mmc1_1823</name>
</gene>
<dbReference type="HOGENOM" id="CLU_613655_0_0_5"/>
<dbReference type="Pfam" id="PF02643">
    <property type="entry name" value="DUF192"/>
    <property type="match status" value="1"/>
</dbReference>
<dbReference type="PANTHER" id="PTHR37953">
    <property type="entry name" value="UPF0127 PROTEIN MJ1496"/>
    <property type="match status" value="1"/>
</dbReference>
<dbReference type="KEGG" id="mgm:Mmc1_1823"/>
<protein>
    <recommendedName>
        <fullName evidence="4">DUF192 domain-containing protein</fullName>
    </recommendedName>
</protein>
<dbReference type="STRING" id="156889.Mmc1_1823"/>
<dbReference type="PANTHER" id="PTHR37953:SF1">
    <property type="entry name" value="UPF0127 PROTEIN MJ1496"/>
    <property type="match status" value="1"/>
</dbReference>
<reference evidence="3" key="1">
    <citation type="journal article" date="2009" name="Appl. Environ. Microbiol.">
        <title>Complete genome sequence of the chemolithoautotrophic marine magnetotactic coccus strain MC-1.</title>
        <authorList>
            <person name="Schubbe S."/>
            <person name="Williams T.J."/>
            <person name="Xie G."/>
            <person name="Kiss H.E."/>
            <person name="Brettin T.S."/>
            <person name="Martinez D."/>
            <person name="Ross C.A."/>
            <person name="Schuler D."/>
            <person name="Cox B.L."/>
            <person name="Nealson K.H."/>
            <person name="Bazylinski D.A."/>
        </authorList>
    </citation>
    <scope>NUCLEOTIDE SEQUENCE [LARGE SCALE GENOMIC DNA]</scope>
    <source>
        <strain evidence="3">ATCC BAA-1437 / JCM 17883 / MC-1</strain>
    </source>
</reference>
<dbReference type="Gene3D" id="2.60.120.1140">
    <property type="entry name" value="Protein of unknown function DUF192"/>
    <property type="match status" value="1"/>
</dbReference>
<dbReference type="EMBL" id="CP000471">
    <property type="protein sequence ID" value="ABK44331.1"/>
    <property type="molecule type" value="Genomic_DNA"/>
</dbReference>
<keyword evidence="3" id="KW-1185">Reference proteome</keyword>
<evidence type="ECO:0008006" key="4">
    <source>
        <dbReference type="Google" id="ProtNLM"/>
    </source>
</evidence>
<proteinExistence type="predicted"/>
<feature type="compositionally biased region" description="Low complexity" evidence="1">
    <location>
        <begin position="404"/>
        <end position="415"/>
    </location>
</feature>
<dbReference type="eggNOG" id="COG1430">
    <property type="taxonomic scope" value="Bacteria"/>
</dbReference>
<dbReference type="InterPro" id="IPR003795">
    <property type="entry name" value="DUF192"/>
</dbReference>
<sequence length="446" mass="48961">MVRALIWMVIPLLLVTDLWAALPVQRHPLEIRSPRGDLLWRGAVELAQTQDEIRQGLMFRHELRREQGMFFILPSPGHQVFWMKNMRIPLDMLFVNADGKVITIHQQVPPCLSEAPRCPRYPSLGVVKAVLEVPAGTVSALGITPGDQIQYPPLWSARPIEEQVEPPLVKLPIESYEAEIFSPPTPLPQSAVALDKGEPFNTNGPISLKPLVTKVDPSFHDQVMPPVVNPVERPHPTPAPVNALPSSASLPAPVNALPSSASLPAPVNDLPSSASLPAPVNALPSSASLPAPVNALPSGGQPAAPIRIMVQPNQGLPHPLTMRQQPIERVASVKPVVRPTAIEQASKKSVEMPELPPIKRVEMEQEPIWPASLVEHKRVPEPKHRSTYRAITAKAVPRPHGITPPYGKGKKPPLLAPRRVKQQPEGNWQTQDFFYRGMPTLPFRSP</sequence>
<dbReference type="AlphaFoldDB" id="A0L8N8"/>
<name>A0L8N8_MAGMM</name>